<dbReference type="Gene3D" id="3.40.50.2300">
    <property type="match status" value="1"/>
</dbReference>
<dbReference type="InterPro" id="IPR011110">
    <property type="entry name" value="Reg_prop"/>
</dbReference>
<dbReference type="SUPFAM" id="SSF63829">
    <property type="entry name" value="Calcium-dependent phosphotriesterase"/>
    <property type="match status" value="2"/>
</dbReference>
<dbReference type="Gene3D" id="2.60.40.10">
    <property type="entry name" value="Immunoglobulins"/>
    <property type="match status" value="1"/>
</dbReference>
<evidence type="ECO:0000256" key="2">
    <source>
        <dbReference type="ARBA" id="ARBA00012438"/>
    </source>
</evidence>
<dbReference type="SMART" id="SM00342">
    <property type="entry name" value="HTH_ARAC"/>
    <property type="match status" value="1"/>
</dbReference>
<keyword evidence="8" id="KW-0902">Two-component regulatory system</keyword>
<evidence type="ECO:0000313" key="18">
    <source>
        <dbReference type="Proteomes" id="UP000283850"/>
    </source>
</evidence>
<keyword evidence="4" id="KW-0808">Transferase</keyword>
<dbReference type="RefSeq" id="WP_118421961.1">
    <property type="nucleotide sequence ID" value="NZ_QRZF01000013.1"/>
</dbReference>
<dbReference type="CDD" id="cd00082">
    <property type="entry name" value="HisKA"/>
    <property type="match status" value="1"/>
</dbReference>
<keyword evidence="13" id="KW-0175">Coiled coil</keyword>
<dbReference type="Pfam" id="PF00512">
    <property type="entry name" value="HisKA"/>
    <property type="match status" value="1"/>
</dbReference>
<evidence type="ECO:0000256" key="5">
    <source>
        <dbReference type="ARBA" id="ARBA00022741"/>
    </source>
</evidence>
<comment type="catalytic activity">
    <reaction evidence="1">
        <text>ATP + protein L-histidine = ADP + protein N-phospho-L-histidine.</text>
        <dbReference type="EC" id="2.7.13.3"/>
    </reaction>
</comment>
<dbReference type="SUPFAM" id="SSF101898">
    <property type="entry name" value="NHL repeat"/>
    <property type="match status" value="1"/>
</dbReference>
<dbReference type="InterPro" id="IPR011006">
    <property type="entry name" value="CheY-like_superfamily"/>
</dbReference>
<sequence length="1348" mass="154357">MKDTLTLLLLLFMPLLGYGQSCRLFTTDRELSSSLINKIFQDRNGMIWIATEDGLNRYDGAKFTIYKYQAGDKHSLAHNYVRTLAEDSKGHLFVGTYNGIQMYNPATDNFTPPATWEDEKPFESTIIDILERKNGEIWVSGNVLCSLTINEKKGRLTVRNLKLPIPTSMTDYIIEDQNQSIWMIRGDNGIYKLDTDSKVTHYLGSEKGASIVSICHDSQGNIFAAAMGKGLLKYDKKTDSFISIPYEGKTNLPVKTLCSSSQDELYIGTDGRGIKIFNNRTQQITDYAFENTYFNSSTSKVHSILKDNTGNFWLAIYQKGVMLIPAQVNSFKYLGYRSIDKNIIGSNCITAMHKDRNGIMWVGTDNDGIYAITKGGTQKAHFRVTDESSSVPSTVMNLYEDSEQNLWCGSFINGMGKLDKATGHCTYRRDLLDEDGKHVQRVYDFAEDKYKRLWIATMGSGLFYLDLMNERLVYHEKINAQVNKWISCLYYSKDNKLYAGTYDGINCIDLNTDEFKMQKLLSKHIIISIYEDFQGTIWIGSSNGLFCWVPKTQKLSTYTTANGLPSDAIYAIQGDGQGHLWISTNAGISQFHPESGRFINYYVGDGLQGNEFSKNASYKDREGIIWFGGMNGITYFNPQEITNPAKKWNIRITDFYLHNQSVRKGMKSGGYEIIDRPVFEAKEFQLSHFDNAFSIEFSTQELNSPERVTYLYAMNNGPWIALPAGTHRVSFSNLTPGTYRFRVKAMDYTIYSDVKEVMIYIHPAWWATGWAKLLYFLIALAVIGGVIAQIRHHYCMRQEMMQHVHAEQLNEAKLQFFINISHEIRTPMSLIISPLQKLMDNDTDNLRQKAYRMIYRNAERILRLVNQLMDIRKIDKGQMSLVFRETEITGFINDLCETFAEQALKKKITLTFHHPEEEKLKLWVDPANFDKIIMNILSNAFKFTPENGSVDIYLTTGEDKNMYDSLQHYAEIIIADSGIGIPAEEKKHIFERFYQIHNDLNKSSVGTGIGLHLTHSLVELHHGDIRVEDNPDGTLGTRFIIRLPLGCEHLRPEEMEHNEKSNVIYTQAMPITLPIEETDDAKDAATRTRTKYRVLVVEDDEEIRHYISQELTNDYYMMEGCNGKEALEMIFKRTPDLVISDIMMPEMDGLTLCRKIKQNVNLNYIPVILLTAKTREEDNIEGLETGADAYLTKPFNIEILRKTVRNLIRNRERLRNNFSGQQTQEDKLEKITAQSPDDKLMERVMKVINENLSNPNLTVEMLCEQIGISRVHLHRKLKELTNQTTRNFIRNVRLKQAATLLSEKRYTVTEAAALTGFTDPNNFSTAFKELYGVPPSAYMKEHLGEKAP</sequence>
<dbReference type="InterPro" id="IPR004358">
    <property type="entry name" value="Sig_transdc_His_kin-like_C"/>
</dbReference>
<dbReference type="SMART" id="SM00388">
    <property type="entry name" value="HisKA"/>
    <property type="match status" value="1"/>
</dbReference>
<dbReference type="InterPro" id="IPR005467">
    <property type="entry name" value="His_kinase_dom"/>
</dbReference>
<dbReference type="SUPFAM" id="SSF55874">
    <property type="entry name" value="ATPase domain of HSP90 chaperone/DNA topoisomerase II/histidine kinase"/>
    <property type="match status" value="1"/>
</dbReference>
<feature type="coiled-coil region" evidence="13">
    <location>
        <begin position="1197"/>
        <end position="1224"/>
    </location>
</feature>
<evidence type="ECO:0000259" key="15">
    <source>
        <dbReference type="PROSITE" id="PS50109"/>
    </source>
</evidence>
<name>A0A412Y066_9BACE</name>
<comment type="caution">
    <text evidence="17">The sequence shown here is derived from an EMBL/GenBank/DDBJ whole genome shotgun (WGS) entry which is preliminary data.</text>
</comment>
<dbReference type="PROSITE" id="PS50109">
    <property type="entry name" value="HIS_KIN"/>
    <property type="match status" value="1"/>
</dbReference>
<dbReference type="GO" id="GO:0043565">
    <property type="term" value="F:sequence-specific DNA binding"/>
    <property type="evidence" value="ECO:0007669"/>
    <property type="project" value="InterPro"/>
</dbReference>
<gene>
    <name evidence="17" type="ORF">DWW10_17085</name>
</gene>
<dbReference type="Gene3D" id="3.30.565.10">
    <property type="entry name" value="Histidine kinase-like ATPase, C-terminal domain"/>
    <property type="match status" value="1"/>
</dbReference>
<reference evidence="17 18" key="1">
    <citation type="submission" date="2018-08" db="EMBL/GenBank/DDBJ databases">
        <title>A genome reference for cultivated species of the human gut microbiota.</title>
        <authorList>
            <person name="Zou Y."/>
            <person name="Xue W."/>
            <person name="Luo G."/>
        </authorList>
    </citation>
    <scope>NUCLEOTIDE SEQUENCE [LARGE SCALE GENOMIC DNA]</scope>
    <source>
        <strain evidence="17 18">AF14-32</strain>
    </source>
</reference>
<keyword evidence="6 17" id="KW-0418">Kinase</keyword>
<dbReference type="EC" id="2.7.13.3" evidence="2"/>
<dbReference type="PROSITE" id="PS50110">
    <property type="entry name" value="RESPONSE_REGULATORY"/>
    <property type="match status" value="1"/>
</dbReference>
<evidence type="ECO:0000256" key="1">
    <source>
        <dbReference type="ARBA" id="ARBA00000085"/>
    </source>
</evidence>
<dbReference type="InterPro" id="IPR015943">
    <property type="entry name" value="WD40/YVTN_repeat-like_dom_sf"/>
</dbReference>
<dbReference type="PANTHER" id="PTHR43547:SF2">
    <property type="entry name" value="HYBRID SIGNAL TRANSDUCTION HISTIDINE KINASE C"/>
    <property type="match status" value="1"/>
</dbReference>
<dbReference type="GO" id="GO:0005524">
    <property type="term" value="F:ATP binding"/>
    <property type="evidence" value="ECO:0007669"/>
    <property type="project" value="UniProtKB-KW"/>
</dbReference>
<dbReference type="GO" id="GO:0000155">
    <property type="term" value="F:phosphorelay sensor kinase activity"/>
    <property type="evidence" value="ECO:0007669"/>
    <property type="project" value="InterPro"/>
</dbReference>
<dbReference type="CDD" id="cd00075">
    <property type="entry name" value="HATPase"/>
    <property type="match status" value="1"/>
</dbReference>
<dbReference type="CDD" id="cd17574">
    <property type="entry name" value="REC_OmpR"/>
    <property type="match status" value="1"/>
</dbReference>
<dbReference type="InterPro" id="IPR011123">
    <property type="entry name" value="Y_Y_Y"/>
</dbReference>
<dbReference type="Pfam" id="PF07494">
    <property type="entry name" value="Reg_prop"/>
    <property type="match status" value="5"/>
</dbReference>
<evidence type="ECO:0000256" key="12">
    <source>
        <dbReference type="PROSITE-ProRule" id="PRU00169"/>
    </source>
</evidence>
<dbReference type="SUPFAM" id="SSF52172">
    <property type="entry name" value="CheY-like"/>
    <property type="match status" value="1"/>
</dbReference>
<evidence type="ECO:0000256" key="4">
    <source>
        <dbReference type="ARBA" id="ARBA00022679"/>
    </source>
</evidence>
<dbReference type="InterPro" id="IPR009057">
    <property type="entry name" value="Homeodomain-like_sf"/>
</dbReference>
<dbReference type="InterPro" id="IPR013783">
    <property type="entry name" value="Ig-like_fold"/>
</dbReference>
<dbReference type="PROSITE" id="PS00041">
    <property type="entry name" value="HTH_ARAC_FAMILY_1"/>
    <property type="match status" value="1"/>
</dbReference>
<keyword evidence="7" id="KW-0067">ATP-binding</keyword>
<dbReference type="FunFam" id="1.10.287.130:FF:000045">
    <property type="entry name" value="Two-component system sensor histidine kinase/response regulator"/>
    <property type="match status" value="1"/>
</dbReference>
<evidence type="ECO:0000256" key="3">
    <source>
        <dbReference type="ARBA" id="ARBA00022553"/>
    </source>
</evidence>
<dbReference type="PROSITE" id="PS01124">
    <property type="entry name" value="HTH_ARAC_FAMILY_2"/>
    <property type="match status" value="1"/>
</dbReference>
<dbReference type="Gene3D" id="2.130.10.10">
    <property type="entry name" value="YVTN repeat-like/Quinoprotein amine dehydrogenase"/>
    <property type="match status" value="2"/>
</dbReference>
<keyword evidence="5" id="KW-0547">Nucleotide-binding</keyword>
<feature type="modified residue" description="4-aspartylphosphate" evidence="12">
    <location>
        <position position="1141"/>
    </location>
</feature>
<dbReference type="InterPro" id="IPR018062">
    <property type="entry name" value="HTH_AraC-typ_CS"/>
</dbReference>
<dbReference type="Gene3D" id="1.10.10.60">
    <property type="entry name" value="Homeodomain-like"/>
    <property type="match status" value="1"/>
</dbReference>
<evidence type="ECO:0000256" key="9">
    <source>
        <dbReference type="ARBA" id="ARBA00023015"/>
    </source>
</evidence>
<keyword evidence="9" id="KW-0805">Transcription regulation</keyword>
<dbReference type="CDD" id="cd00146">
    <property type="entry name" value="PKD"/>
    <property type="match status" value="1"/>
</dbReference>
<dbReference type="EMBL" id="QRZF01000013">
    <property type="protein sequence ID" value="RGV50923.1"/>
    <property type="molecule type" value="Genomic_DNA"/>
</dbReference>
<dbReference type="PANTHER" id="PTHR43547">
    <property type="entry name" value="TWO-COMPONENT HISTIDINE KINASE"/>
    <property type="match status" value="1"/>
</dbReference>
<evidence type="ECO:0000256" key="11">
    <source>
        <dbReference type="ARBA" id="ARBA00023163"/>
    </source>
</evidence>
<dbReference type="InterPro" id="IPR003661">
    <property type="entry name" value="HisK_dim/P_dom"/>
</dbReference>
<keyword evidence="3 12" id="KW-0597">Phosphoprotein</keyword>
<dbReference type="InterPro" id="IPR036097">
    <property type="entry name" value="HisK_dim/P_sf"/>
</dbReference>
<feature type="domain" description="Histidine kinase" evidence="15">
    <location>
        <begin position="819"/>
        <end position="1047"/>
    </location>
</feature>
<dbReference type="Pfam" id="PF02518">
    <property type="entry name" value="HATPase_c"/>
    <property type="match status" value="1"/>
</dbReference>
<dbReference type="Proteomes" id="UP000283850">
    <property type="component" value="Unassembled WGS sequence"/>
</dbReference>
<organism evidence="17 18">
    <name type="scientific">Bacteroides intestinalis</name>
    <dbReference type="NCBI Taxonomy" id="329854"/>
    <lineage>
        <taxon>Bacteria</taxon>
        <taxon>Pseudomonadati</taxon>
        <taxon>Bacteroidota</taxon>
        <taxon>Bacteroidia</taxon>
        <taxon>Bacteroidales</taxon>
        <taxon>Bacteroidaceae</taxon>
        <taxon>Bacteroides</taxon>
    </lineage>
</organism>
<evidence type="ECO:0000256" key="6">
    <source>
        <dbReference type="ARBA" id="ARBA00022777"/>
    </source>
</evidence>
<evidence type="ECO:0000259" key="14">
    <source>
        <dbReference type="PROSITE" id="PS01124"/>
    </source>
</evidence>
<dbReference type="Pfam" id="PF12833">
    <property type="entry name" value="HTH_18"/>
    <property type="match status" value="1"/>
</dbReference>
<dbReference type="FunFam" id="3.40.50.2300:FF:000138">
    <property type="entry name" value="Two-component system sensor histidine kinase/response regulator"/>
    <property type="match status" value="1"/>
</dbReference>
<dbReference type="FunFam" id="3.30.565.10:FF:000037">
    <property type="entry name" value="Hybrid sensor histidine kinase/response regulator"/>
    <property type="match status" value="1"/>
</dbReference>
<dbReference type="InterPro" id="IPR003594">
    <property type="entry name" value="HATPase_dom"/>
</dbReference>
<evidence type="ECO:0000256" key="7">
    <source>
        <dbReference type="ARBA" id="ARBA00022840"/>
    </source>
</evidence>
<keyword evidence="10" id="KW-0238">DNA-binding</keyword>
<evidence type="ECO:0000256" key="13">
    <source>
        <dbReference type="SAM" id="Coils"/>
    </source>
</evidence>
<feature type="domain" description="HTH araC/xylS-type" evidence="14">
    <location>
        <begin position="1242"/>
        <end position="1341"/>
    </location>
</feature>
<dbReference type="InterPro" id="IPR018060">
    <property type="entry name" value="HTH_AraC"/>
</dbReference>
<proteinExistence type="predicted"/>
<dbReference type="SUPFAM" id="SSF46689">
    <property type="entry name" value="Homeodomain-like"/>
    <property type="match status" value="1"/>
</dbReference>
<dbReference type="PRINTS" id="PR00344">
    <property type="entry name" value="BCTRLSENSOR"/>
</dbReference>
<evidence type="ECO:0000259" key="16">
    <source>
        <dbReference type="PROSITE" id="PS50110"/>
    </source>
</evidence>
<protein>
    <recommendedName>
        <fullName evidence="2">histidine kinase</fullName>
        <ecNumber evidence="2">2.7.13.3</ecNumber>
    </recommendedName>
</protein>
<dbReference type="GO" id="GO:0003700">
    <property type="term" value="F:DNA-binding transcription factor activity"/>
    <property type="evidence" value="ECO:0007669"/>
    <property type="project" value="InterPro"/>
</dbReference>
<dbReference type="SMART" id="SM00448">
    <property type="entry name" value="REC"/>
    <property type="match status" value="1"/>
</dbReference>
<accession>A0A412Y066</accession>
<dbReference type="InterPro" id="IPR036890">
    <property type="entry name" value="HATPase_C_sf"/>
</dbReference>
<evidence type="ECO:0000313" key="17">
    <source>
        <dbReference type="EMBL" id="RGV50923.1"/>
    </source>
</evidence>
<dbReference type="SUPFAM" id="SSF47384">
    <property type="entry name" value="Homodimeric domain of signal transducing histidine kinase"/>
    <property type="match status" value="1"/>
</dbReference>
<evidence type="ECO:0000256" key="10">
    <source>
        <dbReference type="ARBA" id="ARBA00023125"/>
    </source>
</evidence>
<evidence type="ECO:0000256" key="8">
    <source>
        <dbReference type="ARBA" id="ARBA00023012"/>
    </source>
</evidence>
<dbReference type="Pfam" id="PF00072">
    <property type="entry name" value="Response_reg"/>
    <property type="match status" value="1"/>
</dbReference>
<keyword evidence="11" id="KW-0804">Transcription</keyword>
<feature type="domain" description="Response regulatory" evidence="16">
    <location>
        <begin position="1093"/>
        <end position="1208"/>
    </location>
</feature>
<dbReference type="SMART" id="SM00387">
    <property type="entry name" value="HATPase_c"/>
    <property type="match status" value="1"/>
</dbReference>
<dbReference type="Pfam" id="PF07495">
    <property type="entry name" value="Y_Y_Y"/>
    <property type="match status" value="1"/>
</dbReference>
<dbReference type="Gene3D" id="1.10.287.130">
    <property type="match status" value="1"/>
</dbReference>
<dbReference type="InterPro" id="IPR001789">
    <property type="entry name" value="Sig_transdc_resp-reg_receiver"/>
</dbReference>